<dbReference type="Pfam" id="PF00456">
    <property type="entry name" value="Transketolase_N"/>
    <property type="match status" value="1"/>
</dbReference>
<evidence type="ECO:0000256" key="3">
    <source>
        <dbReference type="ARBA" id="ARBA00023052"/>
    </source>
</evidence>
<evidence type="ECO:0000313" key="6">
    <source>
        <dbReference type="Proteomes" id="UP000054851"/>
    </source>
</evidence>
<reference evidence="5" key="1">
    <citation type="submission" date="2016-01" db="EMBL/GenBank/DDBJ databases">
        <authorList>
            <person name="Peeters C."/>
        </authorList>
    </citation>
    <scope>NUCLEOTIDE SEQUENCE</scope>
    <source>
        <strain evidence="5">LMG 29322</strain>
    </source>
</reference>
<dbReference type="Gene3D" id="3.40.50.970">
    <property type="match status" value="1"/>
</dbReference>
<dbReference type="PANTHER" id="PTHR47514:SF1">
    <property type="entry name" value="TRANSKETOLASE N-TERMINAL SECTION-RELATED"/>
    <property type="match status" value="1"/>
</dbReference>
<dbReference type="RefSeq" id="WP_061169497.1">
    <property type="nucleotide sequence ID" value="NZ_FCOA02000015.1"/>
</dbReference>
<dbReference type="STRING" id="1777140.AWB79_04365"/>
<protein>
    <submittedName>
        <fullName evidence="5">Transketolase domain-containing protein</fullName>
    </submittedName>
</protein>
<comment type="caution">
    <text evidence="5">The sequence shown here is derived from an EMBL/GenBank/DDBJ whole genome shotgun (WGS) entry which is preliminary data.</text>
</comment>
<dbReference type="PANTHER" id="PTHR47514">
    <property type="entry name" value="TRANSKETOLASE N-TERMINAL SECTION-RELATED"/>
    <property type="match status" value="1"/>
</dbReference>
<evidence type="ECO:0000256" key="1">
    <source>
        <dbReference type="ARBA" id="ARBA00001964"/>
    </source>
</evidence>
<feature type="domain" description="Transketolase N-terminal" evidence="4">
    <location>
        <begin position="20"/>
        <end position="274"/>
    </location>
</feature>
<accession>A0A158BWN3</accession>
<gene>
    <name evidence="5" type="ORF">AWB79_04365</name>
</gene>
<dbReference type="Proteomes" id="UP000054851">
    <property type="component" value="Unassembled WGS sequence"/>
</dbReference>
<dbReference type="SUPFAM" id="SSF52518">
    <property type="entry name" value="Thiamin diphosphate-binding fold (THDP-binding)"/>
    <property type="match status" value="1"/>
</dbReference>
<dbReference type="AlphaFoldDB" id="A0A158BWN3"/>
<dbReference type="EMBL" id="FCOA02000015">
    <property type="protein sequence ID" value="SAK74502.1"/>
    <property type="molecule type" value="Genomic_DNA"/>
</dbReference>
<dbReference type="InterPro" id="IPR029061">
    <property type="entry name" value="THDP-binding"/>
</dbReference>
<dbReference type="InterPro" id="IPR005474">
    <property type="entry name" value="Transketolase_N"/>
</dbReference>
<keyword evidence="3" id="KW-0786">Thiamine pyrophosphate</keyword>
<organism evidence="5 6">
    <name type="scientific">Caballeronia hypogeia</name>
    <dbReference type="NCBI Taxonomy" id="1777140"/>
    <lineage>
        <taxon>Bacteria</taxon>
        <taxon>Pseudomonadati</taxon>
        <taxon>Pseudomonadota</taxon>
        <taxon>Betaproteobacteria</taxon>
        <taxon>Burkholderiales</taxon>
        <taxon>Burkholderiaceae</taxon>
        <taxon>Caballeronia</taxon>
    </lineage>
</organism>
<evidence type="ECO:0000259" key="4">
    <source>
        <dbReference type="Pfam" id="PF00456"/>
    </source>
</evidence>
<dbReference type="OrthoDB" id="8732661at2"/>
<evidence type="ECO:0000313" key="5">
    <source>
        <dbReference type="EMBL" id="SAK74502.1"/>
    </source>
</evidence>
<comment type="cofactor">
    <cofactor evidence="1">
        <name>thiamine diphosphate</name>
        <dbReference type="ChEBI" id="CHEBI:58937"/>
    </cofactor>
</comment>
<sequence length="285" mass="30961">MSTATIQPPDLIRTLASRAHRIRHNAITMAEVQGQGYVAQALGVADVLAVAYLHAMNVRPDEPEWEERDRFLLSVGHYAIAHYSVLAEAGYFPVEELVTYGCDDSRLPMSGMTSYTPGAEMSGGSIGLGLPMAVGMGLGLKRKNSASFVYTLMGDGELAEGPTWEAATVASAYGLDNIIGIVDFNGVQADGPSTKIMPTGPIVEKFESFGFYVQRVDGNDLDALVLAFDNARHHDKPVPRIIICDTKMGKGVDFLEAREKNHFIRLEAPEWKRAFERLEAQGAAA</sequence>
<dbReference type="CDD" id="cd02012">
    <property type="entry name" value="TPP_TK"/>
    <property type="match status" value="1"/>
</dbReference>
<proteinExistence type="inferred from homology"/>
<evidence type="ECO:0000256" key="2">
    <source>
        <dbReference type="ARBA" id="ARBA00007131"/>
    </source>
</evidence>
<comment type="similarity">
    <text evidence="2">Belongs to the transketolase family.</text>
</comment>
<name>A0A158BWN3_9BURK</name>
<keyword evidence="6" id="KW-1185">Reference proteome</keyword>